<feature type="domain" description="GATA-type" evidence="6">
    <location>
        <begin position="346"/>
        <end position="400"/>
    </location>
</feature>
<evidence type="ECO:0000256" key="2">
    <source>
        <dbReference type="ARBA" id="ARBA00022771"/>
    </source>
</evidence>
<dbReference type="OrthoDB" id="2162994at2759"/>
<dbReference type="PROSITE" id="PS00344">
    <property type="entry name" value="GATA_ZN_FINGER_1"/>
    <property type="match status" value="1"/>
</dbReference>
<dbReference type="InterPro" id="IPR000679">
    <property type="entry name" value="Znf_GATA"/>
</dbReference>
<protein>
    <recommendedName>
        <fullName evidence="6">GATA-type domain-containing protein</fullName>
    </recommendedName>
</protein>
<gene>
    <name evidence="7" type="ORF">CHRIB12_LOCUS13379</name>
</gene>
<keyword evidence="1" id="KW-0479">Metal-binding</keyword>
<reference evidence="7" key="1">
    <citation type="submission" date="2020-05" db="EMBL/GenBank/DDBJ databases">
        <authorList>
            <person name="Rincon C."/>
            <person name="Sanders R I."/>
            <person name="Robbins C."/>
            <person name="Chaturvedi A."/>
        </authorList>
    </citation>
    <scope>NUCLEOTIDE SEQUENCE</scope>
    <source>
        <strain evidence="7">CHB12</strain>
    </source>
</reference>
<feature type="compositionally biased region" description="Polar residues" evidence="5">
    <location>
        <begin position="109"/>
        <end position="142"/>
    </location>
</feature>
<evidence type="ECO:0000259" key="6">
    <source>
        <dbReference type="PROSITE" id="PS50114"/>
    </source>
</evidence>
<keyword evidence="2 4" id="KW-0863">Zinc-finger</keyword>
<dbReference type="SUPFAM" id="SSF57716">
    <property type="entry name" value="Glucocorticoid receptor-like (DNA-binding domain)"/>
    <property type="match status" value="1"/>
</dbReference>
<dbReference type="PROSITE" id="PS50114">
    <property type="entry name" value="GATA_ZN_FINGER_2"/>
    <property type="match status" value="1"/>
</dbReference>
<feature type="compositionally biased region" description="Low complexity" evidence="5">
    <location>
        <begin position="143"/>
        <end position="158"/>
    </location>
</feature>
<sequence>MRILYILSTAVDFSQKVSCLSNYILTVITHNMDVMAMCSSPPISNQSVPRKIPEAVSTVQNLPSPPTVNEKKNRSSLPLLTSILRSPVSPLHEFNPTPLPPKPRHDNVNFHQSHQSFTPQSNPSQMNYLQSPESISQSIAQRSNLTSPSLSSPYSSPNDTTSSMWSPPLSTNSYYHQSLHPPPPLQYPYIPQSQQQSTRLINNHPRPSVTTSNVSDYLPPYATSISYGSDDDGYDNDSPYIQQTVEQSLVKMGKVVDYCNQIVHFALQYRDMKTNYNPWNGATTPQITESHLANVINRAYDVLNIVSSLKSEITARPHSIELSQDEIDLIRKHRTLGTKYRKRNRAAPPKRCHSCNVSETPEWRRGPDGARTLCNACGLHFAKMARNRTLSAMQQTDQQQSSSSSTNITLTTSPVPENNDVIEIIDD</sequence>
<dbReference type="GO" id="GO:0043565">
    <property type="term" value="F:sequence-specific DNA binding"/>
    <property type="evidence" value="ECO:0007669"/>
    <property type="project" value="InterPro"/>
</dbReference>
<organism evidence="7 8">
    <name type="scientific">Rhizophagus irregularis</name>
    <dbReference type="NCBI Taxonomy" id="588596"/>
    <lineage>
        <taxon>Eukaryota</taxon>
        <taxon>Fungi</taxon>
        <taxon>Fungi incertae sedis</taxon>
        <taxon>Mucoromycota</taxon>
        <taxon>Glomeromycotina</taxon>
        <taxon>Glomeromycetes</taxon>
        <taxon>Glomerales</taxon>
        <taxon>Glomeraceae</taxon>
        <taxon>Rhizophagus</taxon>
    </lineage>
</organism>
<evidence type="ECO:0000256" key="1">
    <source>
        <dbReference type="ARBA" id="ARBA00022723"/>
    </source>
</evidence>
<evidence type="ECO:0000313" key="7">
    <source>
        <dbReference type="EMBL" id="CAB5372044.1"/>
    </source>
</evidence>
<dbReference type="PANTHER" id="PTHR45658:SF122">
    <property type="entry name" value="GATA ZINC FINGER DOMAIN-CONTAINING PROTEIN 6"/>
    <property type="match status" value="1"/>
</dbReference>
<evidence type="ECO:0000256" key="3">
    <source>
        <dbReference type="ARBA" id="ARBA00022833"/>
    </source>
</evidence>
<feature type="region of interest" description="Disordered" evidence="5">
    <location>
        <begin position="390"/>
        <end position="419"/>
    </location>
</feature>
<accession>A0A915ZDC3</accession>
<dbReference type="SMART" id="SM00401">
    <property type="entry name" value="ZnF_GATA"/>
    <property type="match status" value="1"/>
</dbReference>
<dbReference type="Proteomes" id="UP000684084">
    <property type="component" value="Unassembled WGS sequence"/>
</dbReference>
<evidence type="ECO:0000313" key="8">
    <source>
        <dbReference type="Proteomes" id="UP000684084"/>
    </source>
</evidence>
<proteinExistence type="predicted"/>
<evidence type="ECO:0000256" key="5">
    <source>
        <dbReference type="SAM" id="MobiDB-lite"/>
    </source>
</evidence>
<keyword evidence="3" id="KW-0862">Zinc</keyword>
<dbReference type="GO" id="GO:0006355">
    <property type="term" value="P:regulation of DNA-templated transcription"/>
    <property type="evidence" value="ECO:0007669"/>
    <property type="project" value="InterPro"/>
</dbReference>
<dbReference type="EMBL" id="CAGKOT010000030">
    <property type="protein sequence ID" value="CAB5372044.1"/>
    <property type="molecule type" value="Genomic_DNA"/>
</dbReference>
<evidence type="ECO:0000256" key="4">
    <source>
        <dbReference type="PROSITE-ProRule" id="PRU00094"/>
    </source>
</evidence>
<dbReference type="PANTHER" id="PTHR45658">
    <property type="entry name" value="GATA TRANSCRIPTION FACTOR"/>
    <property type="match status" value="1"/>
</dbReference>
<dbReference type="Pfam" id="PF00320">
    <property type="entry name" value="GATA"/>
    <property type="match status" value="1"/>
</dbReference>
<feature type="compositionally biased region" description="Low complexity" evidence="5">
    <location>
        <begin position="187"/>
        <end position="197"/>
    </location>
</feature>
<feature type="region of interest" description="Disordered" evidence="5">
    <location>
        <begin position="342"/>
        <end position="364"/>
    </location>
</feature>
<dbReference type="VEuPathDB" id="FungiDB:RhiirFUN_012641"/>
<feature type="compositionally biased region" description="Basic residues" evidence="5">
    <location>
        <begin position="342"/>
        <end position="353"/>
    </location>
</feature>
<dbReference type="AlphaFoldDB" id="A0A915ZDC3"/>
<feature type="compositionally biased region" description="Polar residues" evidence="5">
    <location>
        <begin position="159"/>
        <end position="172"/>
    </location>
</feature>
<dbReference type="CDD" id="cd00202">
    <property type="entry name" value="ZnF_GATA"/>
    <property type="match status" value="1"/>
</dbReference>
<dbReference type="Gene3D" id="3.30.50.10">
    <property type="entry name" value="Erythroid Transcription Factor GATA-1, subunit A"/>
    <property type="match status" value="1"/>
</dbReference>
<feature type="compositionally biased region" description="Low complexity" evidence="5">
    <location>
        <begin position="391"/>
        <end position="413"/>
    </location>
</feature>
<comment type="caution">
    <text evidence="7">The sequence shown here is derived from an EMBL/GenBank/DDBJ whole genome shotgun (WGS) entry which is preliminary data.</text>
</comment>
<dbReference type="InterPro" id="IPR051140">
    <property type="entry name" value="GATA_TF"/>
</dbReference>
<dbReference type="InterPro" id="IPR013088">
    <property type="entry name" value="Znf_NHR/GATA"/>
</dbReference>
<feature type="region of interest" description="Disordered" evidence="5">
    <location>
        <begin position="90"/>
        <end position="197"/>
    </location>
</feature>
<dbReference type="GO" id="GO:0008270">
    <property type="term" value="F:zinc ion binding"/>
    <property type="evidence" value="ECO:0007669"/>
    <property type="project" value="UniProtKB-KW"/>
</dbReference>
<name>A0A915ZDC3_9GLOM</name>